<dbReference type="CDD" id="cd11614">
    <property type="entry name" value="SAF_CpaB_FlgA_like"/>
    <property type="match status" value="1"/>
</dbReference>
<feature type="domain" description="SAF" evidence="1">
    <location>
        <begin position="47"/>
        <end position="114"/>
    </location>
</feature>
<name>A0A840I0M4_9PROT</name>
<organism evidence="2 3">
    <name type="scientific">Parvularcula dongshanensis</name>
    <dbReference type="NCBI Taxonomy" id="1173995"/>
    <lineage>
        <taxon>Bacteria</taxon>
        <taxon>Pseudomonadati</taxon>
        <taxon>Pseudomonadota</taxon>
        <taxon>Alphaproteobacteria</taxon>
        <taxon>Parvularculales</taxon>
        <taxon>Parvularculaceae</taxon>
        <taxon>Parvularcula</taxon>
    </lineage>
</organism>
<accession>A0A840I0M4</accession>
<dbReference type="Pfam" id="PF08666">
    <property type="entry name" value="SAF"/>
    <property type="match status" value="1"/>
</dbReference>
<reference evidence="2 3" key="1">
    <citation type="submission" date="2020-08" db="EMBL/GenBank/DDBJ databases">
        <title>Genomic Encyclopedia of Type Strains, Phase IV (KMG-IV): sequencing the most valuable type-strain genomes for metagenomic binning, comparative biology and taxonomic classification.</title>
        <authorList>
            <person name="Goeker M."/>
        </authorList>
    </citation>
    <scope>NUCLEOTIDE SEQUENCE [LARGE SCALE GENOMIC DNA]</scope>
    <source>
        <strain evidence="2 3">DSM 102850</strain>
    </source>
</reference>
<dbReference type="SMART" id="SM00858">
    <property type="entry name" value="SAF"/>
    <property type="match status" value="1"/>
</dbReference>
<dbReference type="Proteomes" id="UP000563524">
    <property type="component" value="Unassembled WGS sequence"/>
</dbReference>
<dbReference type="RefSeq" id="WP_183815080.1">
    <property type="nucleotide sequence ID" value="NZ_JACHOB010000001.1"/>
</dbReference>
<evidence type="ECO:0000313" key="3">
    <source>
        <dbReference type="Proteomes" id="UP000563524"/>
    </source>
</evidence>
<sequence length="249" mass="26645">MNKSRLLLLGVAVITGGGAFFMVATGGKDKAGSVQAAIPQAKQMETVRVLVADQTFERGTAIDPALTTWLKWPADSVPPHLITEDDEEFYESLSSRRARTTIHEGEPIIEAKTVQQGDSGLMAALLTPGMRAISANLSGDSTTSGFVLPGDRVDIIATGREGAETVTQTILSNVRVIAIDQTLREEGGPNSIKGSSVTFELSPSEVRPFLVAREGKALTLVLRSMFDGEVQERKNESSSEVIVLRYGQG</sequence>
<dbReference type="InterPro" id="IPR031571">
    <property type="entry name" value="RcpC_dom"/>
</dbReference>
<evidence type="ECO:0000313" key="2">
    <source>
        <dbReference type="EMBL" id="MBB4657738.1"/>
    </source>
</evidence>
<dbReference type="Pfam" id="PF16976">
    <property type="entry name" value="RcpC"/>
    <property type="match status" value="1"/>
</dbReference>
<protein>
    <submittedName>
        <fullName evidence="2">Pilus assembly protein CpaB</fullName>
    </submittedName>
</protein>
<dbReference type="EMBL" id="JACHOB010000001">
    <property type="protein sequence ID" value="MBB4657738.1"/>
    <property type="molecule type" value="Genomic_DNA"/>
</dbReference>
<keyword evidence="3" id="KW-1185">Reference proteome</keyword>
<gene>
    <name evidence="2" type="ORF">GGQ59_000238</name>
</gene>
<dbReference type="InterPro" id="IPR013974">
    <property type="entry name" value="SAF"/>
</dbReference>
<dbReference type="AlphaFoldDB" id="A0A840I0M4"/>
<comment type="caution">
    <text evidence="2">The sequence shown here is derived from an EMBL/GenBank/DDBJ whole genome shotgun (WGS) entry which is preliminary data.</text>
</comment>
<dbReference type="NCBIfam" id="TIGR03177">
    <property type="entry name" value="pilus_cpaB"/>
    <property type="match status" value="1"/>
</dbReference>
<proteinExistence type="predicted"/>
<evidence type="ECO:0000259" key="1">
    <source>
        <dbReference type="SMART" id="SM00858"/>
    </source>
</evidence>
<dbReference type="InterPro" id="IPR017592">
    <property type="entry name" value="Pilus_assmbl_Flp-typ_CpaB"/>
</dbReference>